<dbReference type="Proteomes" id="UP000245609">
    <property type="component" value="Unassembled WGS sequence"/>
</dbReference>
<accession>A0A2T9ZE81</accession>
<dbReference type="EMBL" id="MBFS01000304">
    <property type="protein sequence ID" value="PVV02908.1"/>
    <property type="molecule type" value="Genomic_DNA"/>
</dbReference>
<dbReference type="OrthoDB" id="2538017at2759"/>
<name>A0A2T9ZE81_9FUNG</name>
<reference evidence="1 2" key="1">
    <citation type="journal article" date="2018" name="MBio">
        <title>Comparative Genomics Reveals the Core Gene Toolbox for the Fungus-Insect Symbiosis.</title>
        <authorList>
            <person name="Wang Y."/>
            <person name="Stata M."/>
            <person name="Wang W."/>
            <person name="Stajich J.E."/>
            <person name="White M.M."/>
            <person name="Moncalvo J.M."/>
        </authorList>
    </citation>
    <scope>NUCLEOTIDE SEQUENCE [LARGE SCALE GENOMIC DNA]</scope>
    <source>
        <strain evidence="1 2">SC-DP-2</strain>
    </source>
</reference>
<sequence length="150" mass="17353">MTQKQNLFGDQGRWVSPLSEIESSAELASIKSRKEFLKISKPAKTVEAQRRIQLTLMNSSATEDFFWDWLSGVEEKFSEIQQILDSLVKYVMPMLEQQSSEENQNTHGANYSKTISEIVRNQTNILLGLGYKFQKLEEKIESLKQRKLFS</sequence>
<comment type="caution">
    <text evidence="1">The sequence shown here is derived from an EMBL/GenBank/DDBJ whole genome shotgun (WGS) entry which is preliminary data.</text>
</comment>
<keyword evidence="2" id="KW-1185">Reference proteome</keyword>
<evidence type="ECO:0000313" key="2">
    <source>
        <dbReference type="Proteomes" id="UP000245609"/>
    </source>
</evidence>
<organism evidence="1 2">
    <name type="scientific">Smittium megazygosporum</name>
    <dbReference type="NCBI Taxonomy" id="133381"/>
    <lineage>
        <taxon>Eukaryota</taxon>
        <taxon>Fungi</taxon>
        <taxon>Fungi incertae sedis</taxon>
        <taxon>Zoopagomycota</taxon>
        <taxon>Kickxellomycotina</taxon>
        <taxon>Harpellomycetes</taxon>
        <taxon>Harpellales</taxon>
        <taxon>Legeriomycetaceae</taxon>
        <taxon>Smittium</taxon>
    </lineage>
</organism>
<proteinExistence type="predicted"/>
<dbReference type="STRING" id="133381.A0A2T9ZE81"/>
<gene>
    <name evidence="1" type="ORF">BB560_002627</name>
</gene>
<dbReference type="AlphaFoldDB" id="A0A2T9ZE81"/>
<evidence type="ECO:0000313" key="1">
    <source>
        <dbReference type="EMBL" id="PVV02908.1"/>
    </source>
</evidence>
<protein>
    <submittedName>
        <fullName evidence="1">Uncharacterized protein</fullName>
    </submittedName>
</protein>
<dbReference type="Gene3D" id="6.10.140.1350">
    <property type="match status" value="1"/>
</dbReference>